<protein>
    <recommendedName>
        <fullName evidence="11">DEUBAD domain-containing protein</fullName>
    </recommendedName>
</protein>
<dbReference type="Proteomes" id="UP000235965">
    <property type="component" value="Unassembled WGS sequence"/>
</dbReference>
<dbReference type="GO" id="GO:0045944">
    <property type="term" value="P:positive regulation of transcription by RNA polymerase II"/>
    <property type="evidence" value="ECO:0007669"/>
    <property type="project" value="TreeGrafter"/>
</dbReference>
<dbReference type="GO" id="GO:0008270">
    <property type="term" value="F:zinc ion binding"/>
    <property type="evidence" value="ECO:0007669"/>
    <property type="project" value="UniProtKB-KW"/>
</dbReference>
<keyword evidence="4" id="KW-0479">Metal-binding</keyword>
<feature type="compositionally biased region" description="Gly residues" evidence="10">
    <location>
        <begin position="1160"/>
        <end position="1169"/>
    </location>
</feature>
<evidence type="ECO:0000259" key="11">
    <source>
        <dbReference type="PROSITE" id="PS51916"/>
    </source>
</evidence>
<dbReference type="InterPro" id="IPR024811">
    <property type="entry name" value="ASX/ASX-like"/>
</dbReference>
<dbReference type="OrthoDB" id="9348951at2759"/>
<dbReference type="InterPro" id="IPR028020">
    <property type="entry name" value="ASX_DEUBAD_dom"/>
</dbReference>
<keyword evidence="13" id="KW-1185">Reference proteome</keyword>
<evidence type="ECO:0000256" key="2">
    <source>
        <dbReference type="ARBA" id="ARBA00006391"/>
    </source>
</evidence>
<accession>A0A2J7QYW0</accession>
<proteinExistence type="inferred from homology"/>
<feature type="compositionally biased region" description="Low complexity" evidence="10">
    <location>
        <begin position="974"/>
        <end position="986"/>
    </location>
</feature>
<name>A0A2J7QYW0_9NEOP</name>
<evidence type="ECO:0000256" key="5">
    <source>
        <dbReference type="ARBA" id="ARBA00022771"/>
    </source>
</evidence>
<dbReference type="PANTHER" id="PTHR13578:SF20">
    <property type="entry name" value="POLYCOMB PROTEIN ASX"/>
    <property type="match status" value="1"/>
</dbReference>
<dbReference type="EMBL" id="NEVH01009082">
    <property type="protein sequence ID" value="PNF33774.1"/>
    <property type="molecule type" value="Genomic_DNA"/>
</dbReference>
<dbReference type="FunCoup" id="A0A2J7QYW0">
    <property type="interactions" value="471"/>
</dbReference>
<keyword evidence="6" id="KW-0862">Zinc</keyword>
<evidence type="ECO:0000256" key="8">
    <source>
        <dbReference type="ARBA" id="ARBA00023163"/>
    </source>
</evidence>
<dbReference type="EMBL" id="NEVH01009082">
    <property type="protein sequence ID" value="PNF33772.1"/>
    <property type="molecule type" value="Genomic_DNA"/>
</dbReference>
<keyword evidence="9" id="KW-0539">Nucleus</keyword>
<dbReference type="PANTHER" id="PTHR13578">
    <property type="entry name" value="ADDITIONAL SEX COMBS LIKE PROTEIN ASXL"/>
    <property type="match status" value="1"/>
</dbReference>
<reference evidence="12 13" key="1">
    <citation type="submission" date="2017-12" db="EMBL/GenBank/DDBJ databases">
        <title>Hemimetabolous genomes reveal molecular basis of termite eusociality.</title>
        <authorList>
            <person name="Harrison M.C."/>
            <person name="Jongepier E."/>
            <person name="Robertson H.M."/>
            <person name="Arning N."/>
            <person name="Bitard-Feildel T."/>
            <person name="Chao H."/>
            <person name="Childers C.P."/>
            <person name="Dinh H."/>
            <person name="Doddapaneni H."/>
            <person name="Dugan S."/>
            <person name="Gowin J."/>
            <person name="Greiner C."/>
            <person name="Han Y."/>
            <person name="Hu H."/>
            <person name="Hughes D.S.T."/>
            <person name="Huylmans A.-K."/>
            <person name="Kemena C."/>
            <person name="Kremer L.P.M."/>
            <person name="Lee S.L."/>
            <person name="Lopez-Ezquerra A."/>
            <person name="Mallet L."/>
            <person name="Monroy-Kuhn J.M."/>
            <person name="Moser A."/>
            <person name="Murali S.C."/>
            <person name="Muzny D.M."/>
            <person name="Otani S."/>
            <person name="Piulachs M.-D."/>
            <person name="Poelchau M."/>
            <person name="Qu J."/>
            <person name="Schaub F."/>
            <person name="Wada-Katsumata A."/>
            <person name="Worley K.C."/>
            <person name="Xie Q."/>
            <person name="Ylla G."/>
            <person name="Poulsen M."/>
            <person name="Gibbs R.A."/>
            <person name="Schal C."/>
            <person name="Richards S."/>
            <person name="Belles X."/>
            <person name="Korb J."/>
            <person name="Bornberg-Bauer E."/>
        </authorList>
    </citation>
    <scope>NUCLEOTIDE SEQUENCE [LARGE SCALE GENOMIC DNA]</scope>
    <source>
        <tissue evidence="12">Whole body</tissue>
    </source>
</reference>
<dbReference type="GO" id="GO:0035517">
    <property type="term" value="C:PR-DUB complex"/>
    <property type="evidence" value="ECO:0007669"/>
    <property type="project" value="TreeGrafter"/>
</dbReference>
<feature type="domain" description="DEUBAD" evidence="11">
    <location>
        <begin position="159"/>
        <end position="272"/>
    </location>
</feature>
<evidence type="ECO:0000256" key="1">
    <source>
        <dbReference type="ARBA" id="ARBA00004123"/>
    </source>
</evidence>
<evidence type="ECO:0000313" key="13">
    <source>
        <dbReference type="Proteomes" id="UP000235965"/>
    </source>
</evidence>
<dbReference type="GO" id="GO:0009887">
    <property type="term" value="P:animal organ morphogenesis"/>
    <property type="evidence" value="ECO:0007669"/>
    <property type="project" value="TreeGrafter"/>
</dbReference>
<comment type="similarity">
    <text evidence="2">Belongs to the Asx family.</text>
</comment>
<feature type="region of interest" description="Disordered" evidence="10">
    <location>
        <begin position="331"/>
        <end position="372"/>
    </location>
</feature>
<keyword evidence="3" id="KW-0678">Repressor</keyword>
<keyword evidence="5" id="KW-0863">Zinc-finger</keyword>
<dbReference type="GO" id="GO:0003677">
    <property type="term" value="F:DNA binding"/>
    <property type="evidence" value="ECO:0007669"/>
    <property type="project" value="InterPro"/>
</dbReference>
<dbReference type="PROSITE" id="PS51916">
    <property type="entry name" value="DEUBAD"/>
    <property type="match status" value="1"/>
</dbReference>
<dbReference type="GO" id="GO:0003682">
    <property type="term" value="F:chromatin binding"/>
    <property type="evidence" value="ECO:0007669"/>
    <property type="project" value="TreeGrafter"/>
</dbReference>
<feature type="region of interest" description="Disordered" evidence="10">
    <location>
        <begin position="963"/>
        <end position="995"/>
    </location>
</feature>
<evidence type="ECO:0000256" key="4">
    <source>
        <dbReference type="ARBA" id="ARBA00022723"/>
    </source>
</evidence>
<feature type="compositionally biased region" description="Basic and acidic residues" evidence="10">
    <location>
        <begin position="344"/>
        <end position="361"/>
    </location>
</feature>
<evidence type="ECO:0000256" key="6">
    <source>
        <dbReference type="ARBA" id="ARBA00022833"/>
    </source>
</evidence>
<evidence type="ECO:0000256" key="10">
    <source>
        <dbReference type="SAM" id="MobiDB-lite"/>
    </source>
</evidence>
<feature type="compositionally biased region" description="Basic and acidic residues" evidence="10">
    <location>
        <begin position="514"/>
        <end position="527"/>
    </location>
</feature>
<sequence length="1326" mass="141640">MVMEVDEESHRSYQDISESCKNHDKVECEVADHRMDTMPGCSYDSLKDLNSRISHSHSKKVIKHALRQQAKRRRKNTTIASGNSAPLPRIVVKSLSPRLEDKEFKGTTNNVSLKPATMREVLASIPGFSIKPRKRSTKKLSAAAQLEQTKEGCIDLETPDSILVNTNLRALLNKHTFSSLPPLYQYKLVQLLPDVDRAGVAGQPDSSLRLSTSGLNNEFFARACLEWRERLAEGEFTPENQQKLKAEAEKEMSRLDPWKLKHFEPIWGEKHEPTSDSTSLLLSSPARPSLKTTIKLRPSTSASIRHSKIVPRRPRTVGAVTRAITNYWVREEADSTADKPPSPAEKRPADQSEGSGEEKELHKKLRPLSSSAEENCIDVGTAHTVNVDEHVSGSGVRTETVGNSMGDEALTNETNITVFKSEKETEAAASESSVKCEYEKDVAADMVTHEVSVAEYKPEEDVTSQSSECEVNVSECAVKEEDSDTEKETKDEHVISGIDTTVKYDSKNNQGVSESRDSVERSDDLKNDSYSVSDIRPVGSDVETLQRCETEVAAEINSVGSNVRNSEIQDLDLVQEMTVNDADHMTYEPNMVPEHDVIHESAVLDSTGYILKDDSVVQDNSNSKDGDIKTAVDVSGEVGSVLQNEDEDDAEEVQAALIAAVAGSEGCCWDVVDSTEKLLAEVPLVALEAVPVPVAVPVTLAVVEEGEAVEEVEVIPMQEELEVRLEEGTFPVAPEDALSMDWPYPMKMDSAIVAAALIDTGDGTSSAVKSTQAQYPEYSTSQAVKLELEVTLTPEAVTSADSLVTSTVGGSQHNTAASSAPLTVSKTNVATVIPPTTIVCLPSAVSTPSFINHTQLSSCLNAPSSSSVVSSSLTKTAAVASSSAVPYLALSSNTPVRALPTQLPKSQAKAKQRDSSQVSSGGSGGGSRGSRGSSNKPPPGAVNLERSYQICQAVIQNSPNRDQLRCQLKPPPSLLAASASSSSGNNKKSESCVPPRAATQYGVVTSSRNGSGPTNNAISGKPFPPTLPAPGGYPVVPGSNGLGVAKPVTSVGGQGKVSSSRGGTYHQRQQSPPVVVRHVFTSSQGIPVTMAVLPQSQAPPEVAESPGAQLGHVGQYILVQRTGVGDQPETVQVMLNSGQKGAPPPPRASSAPPSNNQVSSGGGRLGLGRGRPASVDVERSQLVAAASQQQHGVGYVTNKYGEHFVVHCPNPGTQAITRKDRLGDSGSSMQYGDVGSDSAVQNYTVGDIAIMEQSVTNSYSQQPVVLQGGGRVAPRHTHNNHISMPRTDPSQCACNLKAMIMCKKCGAFCHDDCIGPSRLCVTCLIR</sequence>
<feature type="region of interest" description="Disordered" evidence="10">
    <location>
        <begin position="456"/>
        <end position="534"/>
    </location>
</feature>
<evidence type="ECO:0000256" key="7">
    <source>
        <dbReference type="ARBA" id="ARBA00023015"/>
    </source>
</evidence>
<gene>
    <name evidence="12" type="ORF">B7P43_G10219</name>
</gene>
<evidence type="ECO:0000256" key="3">
    <source>
        <dbReference type="ARBA" id="ARBA00022491"/>
    </source>
</evidence>
<feature type="region of interest" description="Disordered" evidence="10">
    <location>
        <begin position="898"/>
        <end position="942"/>
    </location>
</feature>
<organism evidence="12 13">
    <name type="scientific">Cryptotermes secundus</name>
    <dbReference type="NCBI Taxonomy" id="105785"/>
    <lineage>
        <taxon>Eukaryota</taxon>
        <taxon>Metazoa</taxon>
        <taxon>Ecdysozoa</taxon>
        <taxon>Arthropoda</taxon>
        <taxon>Hexapoda</taxon>
        <taxon>Insecta</taxon>
        <taxon>Pterygota</taxon>
        <taxon>Neoptera</taxon>
        <taxon>Polyneoptera</taxon>
        <taxon>Dictyoptera</taxon>
        <taxon>Blattodea</taxon>
        <taxon>Blattoidea</taxon>
        <taxon>Termitoidae</taxon>
        <taxon>Kalotermitidae</taxon>
        <taxon>Cryptotermitinae</taxon>
        <taxon>Cryptotermes</taxon>
    </lineage>
</organism>
<evidence type="ECO:0000313" key="12">
    <source>
        <dbReference type="EMBL" id="PNF33772.1"/>
    </source>
</evidence>
<keyword evidence="8" id="KW-0804">Transcription</keyword>
<comment type="subcellular location">
    <subcellularLocation>
        <location evidence="1">Nucleus</location>
    </subcellularLocation>
</comment>
<comment type="caution">
    <text evidence="12">The sequence shown here is derived from an EMBL/GenBank/DDBJ whole genome shotgun (WGS) entry which is preliminary data.</text>
</comment>
<feature type="compositionally biased region" description="Polar residues" evidence="10">
    <location>
        <begin position="1056"/>
        <end position="1072"/>
    </location>
</feature>
<dbReference type="Pfam" id="PF13919">
    <property type="entry name" value="ASXH"/>
    <property type="match status" value="1"/>
</dbReference>
<keyword evidence="7" id="KW-0805">Transcription regulation</keyword>
<feature type="region of interest" description="Disordered" evidence="10">
    <location>
        <begin position="1136"/>
        <end position="1174"/>
    </location>
</feature>
<dbReference type="InParanoid" id="A0A2J7QYW0"/>
<dbReference type="Pfam" id="PF13922">
    <property type="entry name" value="PHD_3"/>
    <property type="match status" value="1"/>
</dbReference>
<feature type="region of interest" description="Disordered" evidence="10">
    <location>
        <begin position="1050"/>
        <end position="1073"/>
    </location>
</feature>
<dbReference type="STRING" id="105785.A0A2J7QYW0"/>
<evidence type="ECO:0000256" key="9">
    <source>
        <dbReference type="ARBA" id="ARBA00023242"/>
    </source>
</evidence>
<dbReference type="InterPro" id="IPR026905">
    <property type="entry name" value="ASX-like_PHD"/>
</dbReference>
<dbReference type="InterPro" id="IPR044867">
    <property type="entry name" value="DEUBAD_dom"/>
</dbReference>